<dbReference type="AlphaFoldDB" id="A0A2M9G1D1"/>
<protein>
    <submittedName>
        <fullName evidence="2">DUF1330 domain-containing protein</fullName>
    </submittedName>
</protein>
<dbReference type="Gene3D" id="3.30.70.100">
    <property type="match status" value="1"/>
</dbReference>
<name>A0A2M9G1D1_9PROT</name>
<organism evidence="2 3">
    <name type="scientific">Minwuia thermotolerans</name>
    <dbReference type="NCBI Taxonomy" id="2056226"/>
    <lineage>
        <taxon>Bacteria</taxon>
        <taxon>Pseudomonadati</taxon>
        <taxon>Pseudomonadota</taxon>
        <taxon>Alphaproteobacteria</taxon>
        <taxon>Minwuiales</taxon>
        <taxon>Minwuiaceae</taxon>
        <taxon>Minwuia</taxon>
    </lineage>
</organism>
<dbReference type="PANTHER" id="PTHR41521">
    <property type="match status" value="1"/>
</dbReference>
<reference evidence="2 3" key="1">
    <citation type="submission" date="2017-11" db="EMBL/GenBank/DDBJ databases">
        <title>Draft genome sequence of Rhizobiales bacterium SY3-13.</title>
        <authorList>
            <person name="Sun C."/>
        </authorList>
    </citation>
    <scope>NUCLEOTIDE SEQUENCE [LARGE SCALE GENOMIC DNA]</scope>
    <source>
        <strain evidence="2 3">SY3-13</strain>
    </source>
</reference>
<dbReference type="EMBL" id="PHIG01000032">
    <property type="protein sequence ID" value="PJK29528.1"/>
    <property type="molecule type" value="Genomic_DNA"/>
</dbReference>
<comment type="caution">
    <text evidence="2">The sequence shown here is derived from an EMBL/GenBank/DDBJ whole genome shotgun (WGS) entry which is preliminary data.</text>
</comment>
<accession>A0A2M9G1D1</accession>
<dbReference type="Pfam" id="PF07045">
    <property type="entry name" value="DUF1330"/>
    <property type="match status" value="1"/>
</dbReference>
<evidence type="ECO:0000259" key="1">
    <source>
        <dbReference type="Pfam" id="PF07045"/>
    </source>
</evidence>
<dbReference type="SUPFAM" id="SSF54909">
    <property type="entry name" value="Dimeric alpha+beta barrel"/>
    <property type="match status" value="1"/>
</dbReference>
<dbReference type="RefSeq" id="WP_109793552.1">
    <property type="nucleotide sequence ID" value="NZ_PHIG01000032.1"/>
</dbReference>
<feature type="domain" description="DUF1330" evidence="1">
    <location>
        <begin position="3"/>
        <end position="95"/>
    </location>
</feature>
<dbReference type="Proteomes" id="UP000229498">
    <property type="component" value="Unassembled WGS sequence"/>
</dbReference>
<dbReference type="InterPro" id="IPR010753">
    <property type="entry name" value="DUF1330"/>
</dbReference>
<dbReference type="PANTHER" id="PTHR41521:SF4">
    <property type="entry name" value="BLR0684 PROTEIN"/>
    <property type="match status" value="1"/>
</dbReference>
<gene>
    <name evidence="2" type="ORF">CVT23_10725</name>
</gene>
<sequence>MAAYVIARVNVTDPEKYENYKALAPAAIKKYGGEYLARGGALATLEGDEETRRVVVLRFADMKAAQAFYDSPEYQAAKKEREGAADGQFIVVEGL</sequence>
<dbReference type="InterPro" id="IPR011008">
    <property type="entry name" value="Dimeric_a/b-barrel"/>
</dbReference>
<dbReference type="OrthoDB" id="9806380at2"/>
<proteinExistence type="predicted"/>
<evidence type="ECO:0000313" key="3">
    <source>
        <dbReference type="Proteomes" id="UP000229498"/>
    </source>
</evidence>
<keyword evidence="3" id="KW-1185">Reference proteome</keyword>
<evidence type="ECO:0000313" key="2">
    <source>
        <dbReference type="EMBL" id="PJK29528.1"/>
    </source>
</evidence>